<evidence type="ECO:0000313" key="3">
    <source>
        <dbReference type="Proteomes" id="UP000324222"/>
    </source>
</evidence>
<protein>
    <recommendedName>
        <fullName evidence="4">Secreted protein</fullName>
    </recommendedName>
</protein>
<reference evidence="2 3" key="1">
    <citation type="submission" date="2019-05" db="EMBL/GenBank/DDBJ databases">
        <title>Another draft genome of Portunus trituberculatus and its Hox gene families provides insights of decapod evolution.</title>
        <authorList>
            <person name="Jeong J.-H."/>
            <person name="Song I."/>
            <person name="Kim S."/>
            <person name="Choi T."/>
            <person name="Kim D."/>
            <person name="Ryu S."/>
            <person name="Kim W."/>
        </authorList>
    </citation>
    <scope>NUCLEOTIDE SEQUENCE [LARGE SCALE GENOMIC DNA]</scope>
    <source>
        <tissue evidence="2">Muscle</tissue>
    </source>
</reference>
<name>A0A5B7HF86_PORTR</name>
<evidence type="ECO:0008006" key="4">
    <source>
        <dbReference type="Google" id="ProtNLM"/>
    </source>
</evidence>
<feature type="chain" id="PRO_5022934436" description="Secreted protein" evidence="1">
    <location>
        <begin position="23"/>
        <end position="162"/>
    </location>
</feature>
<accession>A0A5B7HF86</accession>
<comment type="caution">
    <text evidence="2">The sequence shown here is derived from an EMBL/GenBank/DDBJ whole genome shotgun (WGS) entry which is preliminary data.</text>
</comment>
<feature type="signal peptide" evidence="1">
    <location>
        <begin position="1"/>
        <end position="22"/>
    </location>
</feature>
<gene>
    <name evidence="2" type="ORF">E2C01_062412</name>
</gene>
<dbReference type="EMBL" id="VSRR010027480">
    <property type="protein sequence ID" value="MPC68215.1"/>
    <property type="molecule type" value="Genomic_DNA"/>
</dbReference>
<proteinExistence type="predicted"/>
<evidence type="ECO:0000313" key="2">
    <source>
        <dbReference type="EMBL" id="MPC68215.1"/>
    </source>
</evidence>
<dbReference type="AlphaFoldDB" id="A0A5B7HF86"/>
<dbReference type="Proteomes" id="UP000324222">
    <property type="component" value="Unassembled WGS sequence"/>
</dbReference>
<keyword evidence="1" id="KW-0732">Signal</keyword>
<keyword evidence="3" id="KW-1185">Reference proteome</keyword>
<organism evidence="2 3">
    <name type="scientific">Portunus trituberculatus</name>
    <name type="common">Swimming crab</name>
    <name type="synonym">Neptunus trituberculatus</name>
    <dbReference type="NCBI Taxonomy" id="210409"/>
    <lineage>
        <taxon>Eukaryota</taxon>
        <taxon>Metazoa</taxon>
        <taxon>Ecdysozoa</taxon>
        <taxon>Arthropoda</taxon>
        <taxon>Crustacea</taxon>
        <taxon>Multicrustacea</taxon>
        <taxon>Malacostraca</taxon>
        <taxon>Eumalacostraca</taxon>
        <taxon>Eucarida</taxon>
        <taxon>Decapoda</taxon>
        <taxon>Pleocyemata</taxon>
        <taxon>Brachyura</taxon>
        <taxon>Eubrachyura</taxon>
        <taxon>Portunoidea</taxon>
        <taxon>Portunidae</taxon>
        <taxon>Portuninae</taxon>
        <taxon>Portunus</taxon>
    </lineage>
</organism>
<sequence>MLHRLLLFLPFTLTSLTSLAICLQPLRTFPASLASQPPVMPSSTIPRAGSLHQARSYHLAQEQARFITVRYYSEVLSDGYSSYFPSRHLFQIVIPHCHYFFFPAPRFKVIYNPILRPVPVGSFNRHFQPHFLAKLASRFTPSQPRTKINLWERTGRVHSSLE</sequence>
<evidence type="ECO:0000256" key="1">
    <source>
        <dbReference type="SAM" id="SignalP"/>
    </source>
</evidence>